<feature type="compositionally biased region" description="Acidic residues" evidence="13">
    <location>
        <begin position="941"/>
        <end position="951"/>
    </location>
</feature>
<evidence type="ECO:0000256" key="11">
    <source>
        <dbReference type="ARBA" id="ARBA00060112"/>
    </source>
</evidence>
<comment type="function">
    <text evidence="11">May function as histone H3 lysine demethylase and be involved in regulation of gene expression.</text>
</comment>
<feature type="region of interest" description="Disordered" evidence="13">
    <location>
        <begin position="1"/>
        <end position="95"/>
    </location>
</feature>
<dbReference type="InterPro" id="IPR003347">
    <property type="entry name" value="JmjC_dom"/>
</dbReference>
<dbReference type="AlphaFoldDB" id="A0AAD4SR48"/>
<feature type="compositionally biased region" description="Basic and acidic residues" evidence="13">
    <location>
        <begin position="922"/>
        <end position="934"/>
    </location>
</feature>
<dbReference type="Pfam" id="PF02373">
    <property type="entry name" value="JmjC"/>
    <property type="match status" value="1"/>
</dbReference>
<dbReference type="InterPro" id="IPR018866">
    <property type="entry name" value="Znf-4CXXC_R1"/>
</dbReference>
<sequence>MKEGDDVGKENGEEELDSIDEDNGECKPPLVYQSKRKKSEEDLGGNGEINEEEDDEIGQQKKKRMKNNLNETTEIDGKEGVRRSRRSSIKPAGTYTEITSLPREKKISLPREKKISVPREKKVPKVAVPNTPLINGKKVWIKEGNKKKCVTIIDGEVKESNMCHQCQRNDRPGEVVRCKVCPNKRFCQPCIKKWYPDASLESLAQACPVCTGICNCKNCLRVYLKSVEASERKIGAEEKVEYSKYLLKHLLPVLKQINQEQVTEKQVEATIQGLSPSEVNVKNANCDDDERMYCNNCQTSIVDYHRSCSNCSYDLCLTCCREIRDGSFQEAGEEVNVKFVNKGNSYMHAEPEEPLKGTSRLRAKFDAEKCVSSIDENPQNSDVIPEPTDVLEDNVKLASEWKVMDDHSIPCASCGSGHLELKCILPDNWVSELEKSADDIAATFNMFDGPVTATETCSCSNPVGDADINSDNIRRAASRESDDNYLYCPTARDVQHGDLEHFRKHWCKGEPVVVRKVKELSSGLSWTPLVMCKALREKSNSRVMEGEAHLKVTTMNCMDWCEGEIKIQDFFKGYSDGRMHPNMWPEMLKLKDWPPADMFEEFLPRHCVEFVSALPYQQYTHIKRGFLNLATKLPPKSLKPDLGPKTYIAYGHAEELGRGDSVTKLHCDMSDAVNVLAHMHEVSLKDTQLDKIQEAKKRHMAQDKKENEDYAKIHHTDLANENCSVNSTEVGKECNVFESENYSKSSGGALWDIFRREDVPKLQEYLRKHSREFRHTYCSRVEKVSHPIHDQTFYLTFEQKRKLKEEYGIEPWTFVQELDEAVFIPAGCPHQVRNLKSCIKVAVDFVSPENVPECMRLAEEFRLLPQNHWAKEDKLEVKKMTLYAVENAVDTVNGLNRLEEESTNKNTKSTGRKRKSKRGSKGGKEGIGRVEKENPTMGMVVEEEGVEGAEP</sequence>
<dbReference type="PANTHER" id="PTHR12549">
    <property type="entry name" value="JMJC DOMAIN-CONTAINING HISTONE DEMETHYLATION PROTEIN"/>
    <property type="match status" value="1"/>
</dbReference>
<dbReference type="GO" id="GO:0031490">
    <property type="term" value="F:chromatin DNA binding"/>
    <property type="evidence" value="ECO:0007669"/>
    <property type="project" value="TreeGrafter"/>
</dbReference>
<keyword evidence="17" id="KW-1185">Reference proteome</keyword>
<dbReference type="GO" id="GO:0016491">
    <property type="term" value="F:oxidoreductase activity"/>
    <property type="evidence" value="ECO:0007669"/>
    <property type="project" value="UniProtKB-KW"/>
</dbReference>
<evidence type="ECO:0000259" key="15">
    <source>
        <dbReference type="PROSITE" id="PS51184"/>
    </source>
</evidence>
<proteinExistence type="inferred from homology"/>
<name>A0AAD4SR48_9MAGN</name>
<dbReference type="InterPro" id="IPR001841">
    <property type="entry name" value="Znf_RING"/>
</dbReference>
<dbReference type="PROSITE" id="PS50089">
    <property type="entry name" value="ZF_RING_2"/>
    <property type="match status" value="1"/>
</dbReference>
<feature type="domain" description="RING-type" evidence="14">
    <location>
        <begin position="163"/>
        <end position="211"/>
    </location>
</feature>
<dbReference type="PROSITE" id="PS51184">
    <property type="entry name" value="JMJC"/>
    <property type="match status" value="1"/>
</dbReference>
<evidence type="ECO:0000256" key="9">
    <source>
        <dbReference type="ARBA" id="ARBA00023163"/>
    </source>
</evidence>
<keyword evidence="6" id="KW-0560">Oxidoreductase</keyword>
<dbReference type="PANTHER" id="PTHR12549:SF11">
    <property type="entry name" value="LYSINE-SPECIFIC DEMETHYLASE JMJ25"/>
    <property type="match status" value="1"/>
</dbReference>
<feature type="compositionally biased region" description="Basic and acidic residues" evidence="13">
    <location>
        <begin position="1"/>
        <end position="11"/>
    </location>
</feature>
<comment type="subcellular location">
    <subcellularLocation>
        <location evidence="1">Nucleus</location>
    </subcellularLocation>
</comment>
<evidence type="ECO:0000256" key="12">
    <source>
        <dbReference type="PROSITE-ProRule" id="PRU00175"/>
    </source>
</evidence>
<evidence type="ECO:0000256" key="7">
    <source>
        <dbReference type="ARBA" id="ARBA00023004"/>
    </source>
</evidence>
<protein>
    <submittedName>
        <fullName evidence="16">Uncharacterized protein</fullName>
    </submittedName>
</protein>
<dbReference type="EMBL" id="JAJJMB010008983">
    <property type="protein sequence ID" value="KAI3917697.1"/>
    <property type="molecule type" value="Genomic_DNA"/>
</dbReference>
<reference evidence="16" key="1">
    <citation type="submission" date="2022-04" db="EMBL/GenBank/DDBJ databases">
        <title>A functionally conserved STORR gene fusion in Papaver species that diverged 16.8 million years ago.</title>
        <authorList>
            <person name="Catania T."/>
        </authorList>
    </citation>
    <scope>NUCLEOTIDE SEQUENCE</scope>
    <source>
        <strain evidence="16">S-188037</strain>
    </source>
</reference>
<dbReference type="GO" id="GO:0000118">
    <property type="term" value="C:histone deacetylase complex"/>
    <property type="evidence" value="ECO:0007669"/>
    <property type="project" value="TreeGrafter"/>
</dbReference>
<feature type="domain" description="JmjC" evidence="15">
    <location>
        <begin position="622"/>
        <end position="862"/>
    </location>
</feature>
<evidence type="ECO:0000256" key="8">
    <source>
        <dbReference type="ARBA" id="ARBA00023015"/>
    </source>
</evidence>
<feature type="compositionally biased region" description="Basic residues" evidence="13">
    <location>
        <begin position="910"/>
        <end position="921"/>
    </location>
</feature>
<comment type="caution">
    <text evidence="16">The sequence shown here is derived from an EMBL/GenBank/DDBJ whole genome shotgun (WGS) entry which is preliminary data.</text>
</comment>
<evidence type="ECO:0000256" key="6">
    <source>
        <dbReference type="ARBA" id="ARBA00023002"/>
    </source>
</evidence>
<keyword evidence="5" id="KW-0862">Zinc</keyword>
<dbReference type="GO" id="GO:0000785">
    <property type="term" value="C:chromatin"/>
    <property type="evidence" value="ECO:0007669"/>
    <property type="project" value="TreeGrafter"/>
</dbReference>
<evidence type="ECO:0000256" key="2">
    <source>
        <dbReference type="ARBA" id="ARBA00006801"/>
    </source>
</evidence>
<keyword evidence="10" id="KW-0539">Nucleus</keyword>
<dbReference type="GO" id="GO:0008270">
    <property type="term" value="F:zinc ion binding"/>
    <property type="evidence" value="ECO:0007669"/>
    <property type="project" value="UniProtKB-KW"/>
</dbReference>
<feature type="compositionally biased region" description="Acidic residues" evidence="13">
    <location>
        <begin position="12"/>
        <end position="23"/>
    </location>
</feature>
<dbReference type="SUPFAM" id="SSF51197">
    <property type="entry name" value="Clavaminate synthase-like"/>
    <property type="match status" value="1"/>
</dbReference>
<evidence type="ECO:0000256" key="4">
    <source>
        <dbReference type="ARBA" id="ARBA00022771"/>
    </source>
</evidence>
<comment type="similarity">
    <text evidence="2">Belongs to the JARID1 histone demethylase family.</text>
</comment>
<organism evidence="16 17">
    <name type="scientific">Papaver atlanticum</name>
    <dbReference type="NCBI Taxonomy" id="357466"/>
    <lineage>
        <taxon>Eukaryota</taxon>
        <taxon>Viridiplantae</taxon>
        <taxon>Streptophyta</taxon>
        <taxon>Embryophyta</taxon>
        <taxon>Tracheophyta</taxon>
        <taxon>Spermatophyta</taxon>
        <taxon>Magnoliopsida</taxon>
        <taxon>Ranunculales</taxon>
        <taxon>Papaveraceae</taxon>
        <taxon>Papaveroideae</taxon>
        <taxon>Papaver</taxon>
    </lineage>
</organism>
<dbReference type="FunFam" id="2.60.120.650:FF:000026">
    <property type="entry name" value="Transcription factor jumonji domain-containing protein"/>
    <property type="match status" value="1"/>
</dbReference>
<evidence type="ECO:0000256" key="10">
    <source>
        <dbReference type="ARBA" id="ARBA00023242"/>
    </source>
</evidence>
<keyword evidence="4 12" id="KW-0863">Zinc-finger</keyword>
<keyword evidence="3" id="KW-0479">Metal-binding</keyword>
<keyword evidence="9" id="KW-0804">Transcription</keyword>
<accession>A0AAD4SR48</accession>
<dbReference type="GO" id="GO:0006357">
    <property type="term" value="P:regulation of transcription by RNA polymerase II"/>
    <property type="evidence" value="ECO:0007669"/>
    <property type="project" value="TreeGrafter"/>
</dbReference>
<keyword evidence="8" id="KW-0805">Transcription regulation</keyword>
<dbReference type="Gene3D" id="2.60.120.650">
    <property type="entry name" value="Cupin"/>
    <property type="match status" value="1"/>
</dbReference>
<feature type="region of interest" description="Disordered" evidence="13">
    <location>
        <begin position="896"/>
        <end position="951"/>
    </location>
</feature>
<evidence type="ECO:0000256" key="3">
    <source>
        <dbReference type="ARBA" id="ARBA00022723"/>
    </source>
</evidence>
<dbReference type="GO" id="GO:0003712">
    <property type="term" value="F:transcription coregulator activity"/>
    <property type="evidence" value="ECO:0007669"/>
    <property type="project" value="TreeGrafter"/>
</dbReference>
<gene>
    <name evidence="16" type="ORF">MKW98_021459</name>
</gene>
<evidence type="ECO:0000256" key="1">
    <source>
        <dbReference type="ARBA" id="ARBA00004123"/>
    </source>
</evidence>
<dbReference type="Proteomes" id="UP001202328">
    <property type="component" value="Unassembled WGS sequence"/>
</dbReference>
<evidence type="ECO:0000256" key="5">
    <source>
        <dbReference type="ARBA" id="ARBA00022833"/>
    </source>
</evidence>
<keyword evidence="7" id="KW-0408">Iron</keyword>
<evidence type="ECO:0000256" key="13">
    <source>
        <dbReference type="SAM" id="MobiDB-lite"/>
    </source>
</evidence>
<dbReference type="SMART" id="SM00558">
    <property type="entry name" value="JmjC"/>
    <property type="match status" value="1"/>
</dbReference>
<dbReference type="Pfam" id="PF10497">
    <property type="entry name" value="zf-4CXXC_R1"/>
    <property type="match status" value="1"/>
</dbReference>
<evidence type="ECO:0000313" key="16">
    <source>
        <dbReference type="EMBL" id="KAI3917697.1"/>
    </source>
</evidence>
<evidence type="ECO:0000313" key="17">
    <source>
        <dbReference type="Proteomes" id="UP001202328"/>
    </source>
</evidence>
<dbReference type="GO" id="GO:0032454">
    <property type="term" value="F:histone H3K9 demethylase activity"/>
    <property type="evidence" value="ECO:0007669"/>
    <property type="project" value="InterPro"/>
</dbReference>
<evidence type="ECO:0000259" key="14">
    <source>
        <dbReference type="PROSITE" id="PS50089"/>
    </source>
</evidence>
<dbReference type="InterPro" id="IPR045109">
    <property type="entry name" value="LSDs-like"/>
</dbReference>